<gene>
    <name evidence="2" type="ORF">HDA36_006015</name>
</gene>
<evidence type="ECO:0000313" key="3">
    <source>
        <dbReference type="Proteomes" id="UP000572635"/>
    </source>
</evidence>
<feature type="compositionally biased region" description="Low complexity" evidence="1">
    <location>
        <begin position="14"/>
        <end position="27"/>
    </location>
</feature>
<name>A0A7W8VGS8_9ACTN</name>
<feature type="region of interest" description="Disordered" evidence="1">
    <location>
        <begin position="1"/>
        <end position="91"/>
    </location>
</feature>
<feature type="compositionally biased region" description="Polar residues" evidence="1">
    <location>
        <begin position="65"/>
        <end position="91"/>
    </location>
</feature>
<dbReference type="EMBL" id="JACHDB010000002">
    <property type="protein sequence ID" value="MBB5435867.1"/>
    <property type="molecule type" value="Genomic_DNA"/>
</dbReference>
<evidence type="ECO:0000313" key="2">
    <source>
        <dbReference type="EMBL" id="MBB5435867.1"/>
    </source>
</evidence>
<organism evidence="2 3">
    <name type="scientific">Nocardiopsis composta</name>
    <dbReference type="NCBI Taxonomy" id="157465"/>
    <lineage>
        <taxon>Bacteria</taxon>
        <taxon>Bacillati</taxon>
        <taxon>Actinomycetota</taxon>
        <taxon>Actinomycetes</taxon>
        <taxon>Streptosporangiales</taxon>
        <taxon>Nocardiopsidaceae</taxon>
        <taxon>Nocardiopsis</taxon>
    </lineage>
</organism>
<feature type="compositionally biased region" description="Low complexity" evidence="1">
    <location>
        <begin position="43"/>
        <end position="52"/>
    </location>
</feature>
<feature type="compositionally biased region" description="Basic and acidic residues" evidence="1">
    <location>
        <begin position="28"/>
        <end position="41"/>
    </location>
</feature>
<comment type="caution">
    <text evidence="2">The sequence shown here is derived from an EMBL/GenBank/DDBJ whole genome shotgun (WGS) entry which is preliminary data.</text>
</comment>
<dbReference type="AlphaFoldDB" id="A0A7W8VGS8"/>
<accession>A0A7W8VGS8</accession>
<proteinExistence type="predicted"/>
<evidence type="ECO:0000256" key="1">
    <source>
        <dbReference type="SAM" id="MobiDB-lite"/>
    </source>
</evidence>
<sequence>MSGRARTPARPRRSPASQPRRAPSPRAGRADRPEPAPHGTERGGAPVGHRPAPAAPHREPRRGRTQSAFANVPRYSSITFGSDSSSRPVPV</sequence>
<dbReference type="Proteomes" id="UP000572635">
    <property type="component" value="Unassembled WGS sequence"/>
</dbReference>
<keyword evidence="3" id="KW-1185">Reference proteome</keyword>
<protein>
    <submittedName>
        <fullName evidence="2">Uncharacterized protein</fullName>
    </submittedName>
</protein>
<reference evidence="2 3" key="1">
    <citation type="submission" date="2020-08" db="EMBL/GenBank/DDBJ databases">
        <title>Sequencing the genomes of 1000 actinobacteria strains.</title>
        <authorList>
            <person name="Klenk H.-P."/>
        </authorList>
    </citation>
    <scope>NUCLEOTIDE SEQUENCE [LARGE SCALE GENOMIC DNA]</scope>
    <source>
        <strain evidence="2 3">DSM 44551</strain>
    </source>
</reference>